<protein>
    <recommendedName>
        <fullName evidence="5">Spx/MgsR family transcriptional regulator</fullName>
    </recommendedName>
</protein>
<dbReference type="InterPro" id="IPR006660">
    <property type="entry name" value="Arsenate_reductase-like"/>
</dbReference>
<name>A0ABN0K1E7_9GAMM</name>
<dbReference type="Gene3D" id="3.40.30.10">
    <property type="entry name" value="Glutaredoxin"/>
    <property type="match status" value="1"/>
</dbReference>
<comment type="similarity">
    <text evidence="1 2">Belongs to the ArsC family.</text>
</comment>
<dbReference type="PROSITE" id="PS51353">
    <property type="entry name" value="ARSC"/>
    <property type="match status" value="1"/>
</dbReference>
<reference evidence="3 4" key="1">
    <citation type="submission" date="2013-02" db="EMBL/GenBank/DDBJ databases">
        <title>The Genome Sequence of Acinetobacter soli NIPH 2899.</title>
        <authorList>
            <consortium name="The Broad Institute Genome Sequencing Platform"/>
            <consortium name="The Broad Institute Genome Sequencing Center for Infectious Disease"/>
            <person name="Cerqueira G."/>
            <person name="Feldgarden M."/>
            <person name="Courvalin P."/>
            <person name="Perichon B."/>
            <person name="Grillot-Courvalin C."/>
            <person name="Clermont D."/>
            <person name="Rocha E."/>
            <person name="Yoon E.-J."/>
            <person name="Nemec A."/>
            <person name="Walker B."/>
            <person name="Young S.K."/>
            <person name="Zeng Q."/>
            <person name="Gargeya S."/>
            <person name="Fitzgerald M."/>
            <person name="Haas B."/>
            <person name="Abouelleil A."/>
            <person name="Alvarado L."/>
            <person name="Arachchi H.M."/>
            <person name="Berlin A.M."/>
            <person name="Chapman S.B."/>
            <person name="Dewar J."/>
            <person name="Goldberg J."/>
            <person name="Griggs A."/>
            <person name="Gujja S."/>
            <person name="Hansen M."/>
            <person name="Howarth C."/>
            <person name="Imamovic A."/>
            <person name="Larimer J."/>
            <person name="McCowan C."/>
            <person name="Murphy C."/>
            <person name="Neiman D."/>
            <person name="Pearson M."/>
            <person name="Priest M."/>
            <person name="Roberts A."/>
            <person name="Saif S."/>
            <person name="Shea T."/>
            <person name="Sisk P."/>
            <person name="Sykes S."/>
            <person name="Wortman J."/>
            <person name="Nusbaum C."/>
            <person name="Birren B."/>
        </authorList>
    </citation>
    <scope>NUCLEOTIDE SEQUENCE [LARGE SCALE GENOMIC DNA]</scope>
    <source>
        <strain evidence="3 4">NIPH 2899</strain>
    </source>
</reference>
<evidence type="ECO:0000313" key="4">
    <source>
        <dbReference type="Proteomes" id="UP000018433"/>
    </source>
</evidence>
<dbReference type="Proteomes" id="UP000018433">
    <property type="component" value="Unassembled WGS sequence"/>
</dbReference>
<dbReference type="SUPFAM" id="SSF52833">
    <property type="entry name" value="Thioredoxin-like"/>
    <property type="match status" value="1"/>
</dbReference>
<evidence type="ECO:0008006" key="5">
    <source>
        <dbReference type="Google" id="ProtNLM"/>
    </source>
</evidence>
<evidence type="ECO:0000256" key="1">
    <source>
        <dbReference type="ARBA" id="ARBA00007198"/>
    </source>
</evidence>
<proteinExistence type="inferred from homology"/>
<evidence type="ECO:0000256" key="2">
    <source>
        <dbReference type="PROSITE-ProRule" id="PRU01282"/>
    </source>
</evidence>
<comment type="caution">
    <text evidence="3">The sequence shown here is derived from an EMBL/GenBank/DDBJ whole genome shotgun (WGS) entry which is preliminary data.</text>
</comment>
<dbReference type="PANTHER" id="PTHR30041">
    <property type="entry name" value="ARSENATE REDUCTASE"/>
    <property type="match status" value="1"/>
</dbReference>
<organism evidence="3 4">
    <name type="scientific">Acinetobacter soli NIPH 2899</name>
    <dbReference type="NCBI Taxonomy" id="1217677"/>
    <lineage>
        <taxon>Bacteria</taxon>
        <taxon>Pseudomonadati</taxon>
        <taxon>Pseudomonadota</taxon>
        <taxon>Gammaproteobacteria</taxon>
        <taxon>Moraxellales</taxon>
        <taxon>Moraxellaceae</taxon>
        <taxon>Acinetobacter</taxon>
    </lineage>
</organism>
<dbReference type="CDD" id="cd03035">
    <property type="entry name" value="ArsC_Yffb"/>
    <property type="match status" value="1"/>
</dbReference>
<accession>A0ABN0K1E7</accession>
<gene>
    <name evidence="3" type="ORF">F950_01014</name>
</gene>
<evidence type="ECO:0000313" key="3">
    <source>
        <dbReference type="EMBL" id="ENV61731.1"/>
    </source>
</evidence>
<dbReference type="NCBIfam" id="TIGR01617">
    <property type="entry name" value="arsC_related"/>
    <property type="match status" value="1"/>
</dbReference>
<sequence length="118" mass="13095">MIMLEIYGIKNCSSMKKAFDALDANGLRYTFHDYKKQGIDAETLGVWLENIGPELLVNKKGTTWRKLSPEQQQAALSDTATLIQTLIEQPSIIKRPVLKTDSGFVVGFDADTYAALKG</sequence>
<dbReference type="InterPro" id="IPR036249">
    <property type="entry name" value="Thioredoxin-like_sf"/>
</dbReference>
<dbReference type="Pfam" id="PF03960">
    <property type="entry name" value="ArsC"/>
    <property type="match status" value="1"/>
</dbReference>
<dbReference type="InterPro" id="IPR006504">
    <property type="entry name" value="Tscrpt_reg_Spx/MgsR"/>
</dbReference>
<dbReference type="EMBL" id="APPV01000006">
    <property type="protein sequence ID" value="ENV61731.1"/>
    <property type="molecule type" value="Genomic_DNA"/>
</dbReference>
<dbReference type="PANTHER" id="PTHR30041:SF8">
    <property type="entry name" value="PROTEIN YFFB"/>
    <property type="match status" value="1"/>
</dbReference>
<keyword evidence="4" id="KW-1185">Reference proteome</keyword>